<protein>
    <submittedName>
        <fullName evidence="8">Uncharacterized protein</fullName>
    </submittedName>
</protein>
<dbReference type="Pfam" id="PF03047">
    <property type="entry name" value="ComC"/>
    <property type="match status" value="1"/>
</dbReference>
<dbReference type="InterPro" id="IPR004288">
    <property type="entry name" value="Competence_ComC"/>
</dbReference>
<evidence type="ECO:0000256" key="4">
    <source>
        <dbReference type="ARBA" id="ARBA00022525"/>
    </source>
</evidence>
<keyword evidence="7" id="KW-0472">Membrane</keyword>
<sequence length="64" mass="6644">MNYNFENMKSDELEKISGGSVVGALALAWGVTKAVGIIGGTAVSVYVAGKSVKAIGDWGLSRLR</sequence>
<keyword evidence="7" id="KW-1133">Transmembrane helix</keyword>
<keyword evidence="4" id="KW-0964">Secreted</keyword>
<dbReference type="EMBL" id="PKID01000013">
    <property type="protein sequence ID" value="PKZ97940.1"/>
    <property type="molecule type" value="Genomic_DNA"/>
</dbReference>
<comment type="subcellular location">
    <subcellularLocation>
        <location evidence="2">Secreted</location>
    </subcellularLocation>
</comment>
<evidence type="ECO:0000313" key="9">
    <source>
        <dbReference type="EMBL" id="PKZ97940.1"/>
    </source>
</evidence>
<dbReference type="Proteomes" id="UP000234902">
    <property type="component" value="Unassembled WGS sequence"/>
</dbReference>
<evidence type="ECO:0000256" key="6">
    <source>
        <dbReference type="ARBA" id="ARBA00023287"/>
    </source>
</evidence>
<evidence type="ECO:0000256" key="5">
    <source>
        <dbReference type="ARBA" id="ARBA00023044"/>
    </source>
</evidence>
<evidence type="ECO:0000256" key="1">
    <source>
        <dbReference type="ARBA" id="ARBA00002667"/>
    </source>
</evidence>
<comment type="function">
    <text evidence="1">Acts as a pheromone, induces cells to develop competence for genetic transformation.</text>
</comment>
<keyword evidence="6" id="KW-0178">Competence</keyword>
<keyword evidence="5" id="KW-0588">Pheromone</keyword>
<evidence type="ECO:0000313" key="10">
    <source>
        <dbReference type="Proteomes" id="UP000193517"/>
    </source>
</evidence>
<dbReference type="GO" id="GO:0030420">
    <property type="term" value="P:establishment of competence for transformation"/>
    <property type="evidence" value="ECO:0007669"/>
    <property type="project" value="UniProtKB-KW"/>
</dbReference>
<evidence type="ECO:0000256" key="7">
    <source>
        <dbReference type="SAM" id="Phobius"/>
    </source>
</evidence>
<evidence type="ECO:0000313" key="11">
    <source>
        <dbReference type="Proteomes" id="UP000234902"/>
    </source>
</evidence>
<reference evidence="9 11" key="3">
    <citation type="submission" date="2017-12" db="EMBL/GenBank/DDBJ databases">
        <title>Phylogenetic diversity of female urinary microbiome.</title>
        <authorList>
            <person name="Thomas-White K."/>
            <person name="Wolfe A.J."/>
        </authorList>
    </citation>
    <scope>NUCLEOTIDE SEQUENCE [LARGE SCALE GENOMIC DNA]</scope>
    <source>
        <strain evidence="9 11">UMB0079</strain>
    </source>
</reference>
<evidence type="ECO:0000313" key="8">
    <source>
        <dbReference type="EMBL" id="ORP01544.1"/>
    </source>
</evidence>
<evidence type="ECO:0000256" key="3">
    <source>
        <dbReference type="ARBA" id="ARBA00009039"/>
    </source>
</evidence>
<dbReference type="GO" id="GO:0005186">
    <property type="term" value="F:pheromone activity"/>
    <property type="evidence" value="ECO:0007669"/>
    <property type="project" value="UniProtKB-KW"/>
</dbReference>
<organism evidence="8 10">
    <name type="scientific">Streptococcus mitis</name>
    <dbReference type="NCBI Taxonomy" id="28037"/>
    <lineage>
        <taxon>Bacteria</taxon>
        <taxon>Bacillati</taxon>
        <taxon>Bacillota</taxon>
        <taxon>Bacilli</taxon>
        <taxon>Lactobacillales</taxon>
        <taxon>Streptococcaceae</taxon>
        <taxon>Streptococcus</taxon>
        <taxon>Streptococcus mitis group</taxon>
    </lineage>
</organism>
<proteinExistence type="inferred from homology"/>
<accession>A0A1X1KQ55</accession>
<dbReference type="AlphaFoldDB" id="A0A1X1KQ55"/>
<reference evidence="8" key="2">
    <citation type="submission" date="2017-04" db="EMBL/GenBank/DDBJ databases">
        <authorList>
            <person name="Afonso C.L."/>
            <person name="Miller P.J."/>
            <person name="Scott M.A."/>
            <person name="Spackman E."/>
            <person name="Goraichik I."/>
            <person name="Dimitrov K.M."/>
            <person name="Suarez D.L."/>
            <person name="Swayne D.E."/>
        </authorList>
    </citation>
    <scope>NUCLEOTIDE SEQUENCE</scope>
    <source>
        <strain evidence="8">OD_317805_11</strain>
    </source>
</reference>
<feature type="transmembrane region" description="Helical" evidence="7">
    <location>
        <begin position="20"/>
        <end position="48"/>
    </location>
</feature>
<gene>
    <name evidence="8" type="ORF">B7695_06040</name>
    <name evidence="9" type="ORF">CYK19_09560</name>
</gene>
<reference evidence="8 10" key="1">
    <citation type="journal article" date="2016" name="Eur. J. Clin. Microbiol. Infect. Dis.">
        <title>Whole genome sequencing as a tool for phylogenetic analysis of clinical strains of Mitis group streptococci.</title>
        <authorList>
            <person name="Rasmussen L.H."/>
            <person name="Dargis R."/>
            <person name="Hojholt K."/>
            <person name="Christensen J.J."/>
            <person name="Skovgaard O."/>
            <person name="Justesen U.S."/>
            <person name="Rosenvinge F.S."/>
            <person name="Moser C."/>
            <person name="Lukjancenko O."/>
            <person name="Rasmussen S."/>
            <person name="Nielsen X.C."/>
        </authorList>
    </citation>
    <scope>NUCLEOTIDE SEQUENCE [LARGE SCALE GENOMIC DNA]</scope>
    <source>
        <strain evidence="8 10">OD_317805_11</strain>
    </source>
</reference>
<dbReference type="OrthoDB" id="9925777at2"/>
<keyword evidence="7" id="KW-0812">Transmembrane</keyword>
<name>A0A1X1KQ55_STRMT</name>
<dbReference type="Proteomes" id="UP000193517">
    <property type="component" value="Unassembled WGS sequence"/>
</dbReference>
<evidence type="ECO:0000256" key="2">
    <source>
        <dbReference type="ARBA" id="ARBA00004613"/>
    </source>
</evidence>
<dbReference type="EMBL" id="NCVK01000024">
    <property type="protein sequence ID" value="ORP01544.1"/>
    <property type="molecule type" value="Genomic_DNA"/>
</dbReference>
<dbReference type="GO" id="GO:0005576">
    <property type="term" value="C:extracellular region"/>
    <property type="evidence" value="ECO:0007669"/>
    <property type="project" value="UniProtKB-SubCell"/>
</dbReference>
<dbReference type="RefSeq" id="WP_084890458.1">
    <property type="nucleotide sequence ID" value="NZ_CAMIAF010000014.1"/>
</dbReference>
<comment type="caution">
    <text evidence="8">The sequence shown here is derived from an EMBL/GenBank/DDBJ whole genome shotgun (WGS) entry which is preliminary data.</text>
</comment>
<comment type="similarity">
    <text evidence="3">Belongs to the ComC family.</text>
</comment>